<sequence length="2516" mass="258400">MFGYDGFSRATAPIIKSFSPTSARVGEQVIITGENFDDKFNTMLVFVGGVPATIKDGSTTELSVTVPLEAKMGPIIVISVSGLLATSNVNFIPTYANGVSTIDTNAFGAENKITTEDNPERLESADFDKDGLIDLLLTHSGGAISIYQNTTKSIPSFDVSKFAVNVPSGFGPKIHDLDGDGLLDIVFWGSSAVAGTYLAYMVNKSTPGKITFEAGSTFPIEGTPSIGLVLSDLDQDGRVDVAAMTSSTISIYLNTSSIGKISFSGPTTLPTGGGDLTAGDLNDDGLPELIHAAGANLEVITNTSTQGKLTFDRTDTFKPNSSVAIVKAADMDQDGFLDIIVGSQTQTAIEIFRNAYASDGKITLDEPIGFNTGEGSSSYGDFFDVGDINGDKLPDIAVPSVTEDRVFVYGNKSEPGTIAMNEVVVFATSTAPFADQLDDIDGDERPDLIYTNRQAEGKGTLSIRLNQTEATSITTSLSPSSAEPGQSITVNYVVTGIFNSGNKFTAQLSDKNGSFASPTAVASITSQSSGSMGFTLSAAAPAGNYKVRVVSDNPIVTSNAADLLVSYAEPSTQASNIVFSNVAASQMTLTWTNGNGTSRLVIVKQGSAVNSNPVDLTSYTANAVFGSGSQIGTGNYVVYKGTGNTVTISSLTAGNTYHVRVYEYRGTAGSENYKVTTATGNPASKLFSPFVVTNTNDSGEGSLRWAITNANGSSGKTISFNIASASPWTITPATALPIITATTIMDATTQPGWSSTNLVKIQGSASISNGLSINANNCEVYGLHLTGFTASSGAGILINAGISGGQIGAPSKGNLLNGNQYGVWSRASNITFYGNKFGTNTTGSSAVANTDCGLYISAGGNNRIGGAGIGERNLISGNGNYGIRIINANNNIIKGNIIGLDATGLTALANGIRGLELGFNVSNSSNGNIVGGSVAGEGNIISGNSSVNVIIFNGSSNIIKGNSIGVDINGDIVSAGTIHGIELIPFSTNPVVDNNVIGGFGAGEGNIIAGHSQYGVYLDPKGYAANGTTNSNTIRGNKIYCNGKGGIGLKDNANGSILPPSITNYTTGAGTSVISGSCASCSTGDLIDVYRDKSGCLPGQGNEYLGTVSFTSGSWSLGSLTLSAGDIVTAQVTNASGNTSEFATTAPEINVLNGATPLTDNVSSIDVGQTLQGNSLDVIFTVQNSGLSALNLTLPLTVSGTGFTVHTQPASSVVNPFASTTFVLRLSGATAGTFSNRTVTIQSNDADEATFTFQVTGTVVAPEINVYNGSDDTSPAISDGQATAVSVGSTTLGADIIKTFAIKNSGTSTLTISSISVSGTDYSINSSISTINAGSIETFTITLSAAVSGSFDALVTIVSDDADEDPFTFSVTGGVAEPEIDVYVGSDNSGILITDEQVSAVDVGSAVQGNNITQTFAIENSGTSVLNVSSITVSGAAFSVASSITTIAGGGTQTFSITLSGVNTGNFNATVTIISDDANENPFTFPVTGTITFPEINVFDGATDVSPSITDSQVTAINFGSAVQGSEIIRTFAIKNSGTSILNVSGITVSGTDYSVNSSISTIAANATETFTVSLAGTNTGNFGATVTITSDDADESDFTFPVTGTITFPEINVFDGATDVSPAITDAQVTAINFGSAVQGSEIIRTFAIKNSGTSVLNVSGVTVSGTDYSVNSTISTVAANATETFTVSLSGANTGNFSAPVTITSDDADENPFTFPITGTITYPEINVFAGNDKTASAISDDQTEPISFEPTVKGIDVSRTFTIENTGTSALNISSVTVSGSDFSVSSAITSVATNASANFSITLSGANAGTFNATVTIASDDADENPFTFPITGTVTYPEINVFAGTDNSATMITDGQTSAVEFGSAVQGNPITRTFAIQNAGTSVLTVSGINLSGTDFSVSNTVTSVAAGATETFTVTLSGDNTGNFSADVTIGSDNSGDNSFTFPITGSITYPNIEVFAGEDNSAEAISDEQATPVSFGSAVQGNNIARTFAIENTGTSTLTISEVTVSGTGYSVTNAITAIAAGATETFTVMLSGTDTGTFDGVVTITSDDADESPFTFPVSGTITFPEINVFAGTGNTAPAILNGQSTPVDFGSGAEGSEISQAFAIENTGTSNLNISAITVDGTDFSVSSTIASISPGNTEIFTVTLSGTNAGLFNASVTIISDDLDESSFTFPITGEILSGVPLVPEIEIFVGSSDTGTSITDGQSTAIEMGITEQGVDLSAVFTIKNTGNSALEITGITSSSEVFSISSSVTSILPGTTGQFTVVMDASAGGNFTTTISITSNDEDEAAFEFSINGKVEFEEMQVIEESNNKLITSNTTVNLGTTQFGDPISKVFFITNPSESETLIIHSVEITGDEFEVAQVPETVEIGETGLLEVVLRATAEGRFSGTVTIKSNFADFVFDVSGEVGPRNKTIHVFNVLTPNGDGKHDFLKIERITEYANNSVSIFTKAGKLVYQADRYDNIDIKFEGNGNVGSNQALDAGTYYYLIKLERGKNESGFIQLLRD</sequence>
<dbReference type="InterPro" id="IPR006626">
    <property type="entry name" value="PbH1"/>
</dbReference>
<dbReference type="RefSeq" id="WP_317491989.1">
    <property type="nucleotide sequence ID" value="NZ_CP136051.1"/>
</dbReference>
<dbReference type="NCBIfam" id="NF012200">
    <property type="entry name" value="choice_anch_D"/>
    <property type="match status" value="11"/>
</dbReference>
<reference evidence="8 9" key="1">
    <citation type="journal article" date="2023" name="Microbiol. Resour. Announc.">
        <title>Complete Genome Sequence of Imperialibacter roseus strain P4T.</title>
        <authorList>
            <person name="Tizabi D.R."/>
            <person name="Bachvaroff T."/>
            <person name="Hill R.T."/>
        </authorList>
    </citation>
    <scope>NUCLEOTIDE SEQUENCE [LARGE SCALE GENOMIC DNA]</scope>
    <source>
        <strain evidence="8 9">P4T</strain>
    </source>
</reference>
<keyword evidence="9" id="KW-1185">Reference proteome</keyword>
<evidence type="ECO:0000313" key="9">
    <source>
        <dbReference type="Proteomes" id="UP001302349"/>
    </source>
</evidence>
<dbReference type="Pfam" id="PF13585">
    <property type="entry name" value="CHU_C"/>
    <property type="match status" value="1"/>
</dbReference>
<feature type="domain" description="Fibronectin type-III" evidence="7">
    <location>
        <begin position="456"/>
        <end position="558"/>
    </location>
</feature>
<gene>
    <name evidence="8" type="ORF">RT717_12045</name>
</gene>
<dbReference type="InterPro" id="IPR003961">
    <property type="entry name" value="FN3_dom"/>
</dbReference>
<evidence type="ECO:0000256" key="6">
    <source>
        <dbReference type="ARBA" id="ARBA00023273"/>
    </source>
</evidence>
<dbReference type="InterPro" id="IPR014756">
    <property type="entry name" value="Ig_E-set"/>
</dbReference>
<dbReference type="Pfam" id="PF22544">
    <property type="entry name" value="HYDIN_VesB_CFA65-like_Ig"/>
    <property type="match status" value="7"/>
</dbReference>
<evidence type="ECO:0000313" key="8">
    <source>
        <dbReference type="EMBL" id="WOK09370.1"/>
    </source>
</evidence>
<dbReference type="PANTHER" id="PTHR37833">
    <property type="entry name" value="LIPOPROTEIN-RELATED"/>
    <property type="match status" value="1"/>
</dbReference>
<dbReference type="SUPFAM" id="SSF69318">
    <property type="entry name" value="Integrin alpha N-terminal domain"/>
    <property type="match status" value="1"/>
</dbReference>
<keyword evidence="5" id="KW-0969">Cilium</keyword>
<dbReference type="InterPro" id="IPR053879">
    <property type="entry name" value="HYDIN_VesB_CFA65-like_Ig"/>
</dbReference>
<keyword evidence="6" id="KW-0966">Cell projection</keyword>
<name>A0ABZ0IZK1_9BACT</name>
<evidence type="ECO:0000256" key="3">
    <source>
        <dbReference type="ARBA" id="ARBA00022490"/>
    </source>
</evidence>
<evidence type="ECO:0000256" key="5">
    <source>
        <dbReference type="ARBA" id="ARBA00023069"/>
    </source>
</evidence>
<dbReference type="SUPFAM" id="SSF81296">
    <property type="entry name" value="E set domains"/>
    <property type="match status" value="1"/>
</dbReference>
<proteinExistence type="predicted"/>
<evidence type="ECO:0000256" key="2">
    <source>
        <dbReference type="ARBA" id="ARBA00004496"/>
    </source>
</evidence>
<feature type="domain" description="Fibronectin type-III" evidence="7">
    <location>
        <begin position="571"/>
        <end position="671"/>
    </location>
</feature>
<dbReference type="InterPro" id="IPR028994">
    <property type="entry name" value="Integrin_alpha_N"/>
</dbReference>
<dbReference type="InterPro" id="IPR002909">
    <property type="entry name" value="IPT_dom"/>
</dbReference>
<protein>
    <submittedName>
        <fullName evidence="8">Choice-of-anchor D domain-containing protein</fullName>
    </submittedName>
</protein>
<dbReference type="Pfam" id="PF01833">
    <property type="entry name" value="TIG"/>
    <property type="match status" value="1"/>
</dbReference>
<dbReference type="SUPFAM" id="SSF49265">
    <property type="entry name" value="Fibronectin type III"/>
    <property type="match status" value="1"/>
</dbReference>
<keyword evidence="4" id="KW-0732">Signal</keyword>
<dbReference type="InterPro" id="IPR026341">
    <property type="entry name" value="T9SS_type_B"/>
</dbReference>
<dbReference type="InterPro" id="IPR036116">
    <property type="entry name" value="FN3_sf"/>
</dbReference>
<dbReference type="CDD" id="cd00102">
    <property type="entry name" value="IPT"/>
    <property type="match status" value="1"/>
</dbReference>
<dbReference type="Gene3D" id="2.60.40.10">
    <property type="entry name" value="Immunoglobulins"/>
    <property type="match status" value="14"/>
</dbReference>
<dbReference type="InterPro" id="IPR013783">
    <property type="entry name" value="Ig-like_fold"/>
</dbReference>
<dbReference type="Proteomes" id="UP001302349">
    <property type="component" value="Chromosome"/>
</dbReference>
<evidence type="ECO:0000256" key="4">
    <source>
        <dbReference type="ARBA" id="ARBA00022729"/>
    </source>
</evidence>
<dbReference type="Pfam" id="PF13517">
    <property type="entry name" value="FG-GAP_3"/>
    <property type="match status" value="3"/>
</dbReference>
<dbReference type="InterPro" id="IPR011467">
    <property type="entry name" value="DUF1573"/>
</dbReference>
<dbReference type="NCBIfam" id="TIGR04131">
    <property type="entry name" value="Bac_Flav_CTERM"/>
    <property type="match status" value="1"/>
</dbReference>
<organism evidence="8 9">
    <name type="scientific">Imperialibacter roseus</name>
    <dbReference type="NCBI Taxonomy" id="1324217"/>
    <lineage>
        <taxon>Bacteria</taxon>
        <taxon>Pseudomonadati</taxon>
        <taxon>Bacteroidota</taxon>
        <taxon>Cytophagia</taxon>
        <taxon>Cytophagales</taxon>
        <taxon>Flammeovirgaceae</taxon>
        <taxon>Imperialibacter</taxon>
    </lineage>
</organism>
<evidence type="ECO:0000256" key="1">
    <source>
        <dbReference type="ARBA" id="ARBA00004138"/>
    </source>
</evidence>
<dbReference type="Gene3D" id="2.130.10.130">
    <property type="entry name" value="Integrin alpha, N-terminal"/>
    <property type="match status" value="1"/>
</dbReference>
<keyword evidence="3" id="KW-0963">Cytoplasm</keyword>
<accession>A0ABZ0IZK1</accession>
<comment type="subcellular location">
    <subcellularLocation>
        <location evidence="1">Cell projection</location>
        <location evidence="1">Cilium</location>
    </subcellularLocation>
    <subcellularLocation>
        <location evidence="2">Cytoplasm</location>
    </subcellularLocation>
</comment>
<dbReference type="Pfam" id="PF07610">
    <property type="entry name" value="DUF1573"/>
    <property type="match status" value="3"/>
</dbReference>
<dbReference type="SMART" id="SM00060">
    <property type="entry name" value="FN3"/>
    <property type="match status" value="2"/>
</dbReference>
<evidence type="ECO:0000259" key="7">
    <source>
        <dbReference type="SMART" id="SM00060"/>
    </source>
</evidence>
<dbReference type="PANTHER" id="PTHR37833:SF1">
    <property type="entry name" value="SIGNAL PEPTIDE PROTEIN"/>
    <property type="match status" value="1"/>
</dbReference>
<dbReference type="SMART" id="SM00710">
    <property type="entry name" value="PbH1"/>
    <property type="match status" value="5"/>
</dbReference>
<dbReference type="InterPro" id="IPR013517">
    <property type="entry name" value="FG-GAP"/>
</dbReference>
<dbReference type="EMBL" id="CP136051">
    <property type="protein sequence ID" value="WOK09370.1"/>
    <property type="molecule type" value="Genomic_DNA"/>
</dbReference>